<evidence type="ECO:0000313" key="1">
    <source>
        <dbReference type="EMBL" id="CUP57059.1"/>
    </source>
</evidence>
<dbReference type="AlphaFoldDB" id="A0A174PGL6"/>
<proteinExistence type="predicted"/>
<protein>
    <submittedName>
        <fullName evidence="1">Uncharacterized protein</fullName>
    </submittedName>
</protein>
<evidence type="ECO:0000313" key="2">
    <source>
        <dbReference type="Proteomes" id="UP000095762"/>
    </source>
</evidence>
<sequence length="140" mass="15986">MTDMKRVARVLDIVKDLIDRDPMVTFDDPLFNDDLTDFVRPHFVTTHLTNALKRDDDNAFDTFVKLLKANGVDNALDMAIAMRFTHITDDFDKGLDVTFHPADNKHLLRLAVDDVVNGSTVLTKRDNAARVFFHVRLDTL</sequence>
<gene>
    <name evidence="1" type="ORF">ERS852569_00009</name>
</gene>
<organism evidence="1 2">
    <name type="scientific">Blautia obeum</name>
    <dbReference type="NCBI Taxonomy" id="40520"/>
    <lineage>
        <taxon>Bacteria</taxon>
        <taxon>Bacillati</taxon>
        <taxon>Bacillota</taxon>
        <taxon>Clostridia</taxon>
        <taxon>Lachnospirales</taxon>
        <taxon>Lachnospiraceae</taxon>
        <taxon>Blautia</taxon>
    </lineage>
</organism>
<reference evidence="1 2" key="1">
    <citation type="submission" date="2015-09" db="EMBL/GenBank/DDBJ databases">
        <authorList>
            <consortium name="Pathogen Informatics"/>
        </authorList>
    </citation>
    <scope>NUCLEOTIDE SEQUENCE [LARGE SCALE GENOMIC DNA]</scope>
    <source>
        <strain evidence="1 2">2789STDY5834957</strain>
    </source>
</reference>
<accession>A0A174PGL6</accession>
<dbReference type="Proteomes" id="UP000095762">
    <property type="component" value="Unassembled WGS sequence"/>
</dbReference>
<name>A0A174PGL6_9FIRM</name>
<dbReference type="EMBL" id="CZBP01000001">
    <property type="protein sequence ID" value="CUP57059.1"/>
    <property type="molecule type" value="Genomic_DNA"/>
</dbReference>
<dbReference type="RefSeq" id="WP_055059058.1">
    <property type="nucleotide sequence ID" value="NZ_CZBP01000001.1"/>
</dbReference>